<evidence type="ECO:0000313" key="1">
    <source>
        <dbReference type="EMBL" id="SFF82387.1"/>
    </source>
</evidence>
<reference evidence="2" key="1">
    <citation type="submission" date="2016-10" db="EMBL/GenBank/DDBJ databases">
        <authorList>
            <person name="Varghese N."/>
            <person name="Submissions S."/>
        </authorList>
    </citation>
    <scope>NUCLEOTIDE SEQUENCE [LARGE SCALE GENOMIC DNA]</scope>
    <source>
        <strain evidence="2">LP51</strain>
    </source>
</reference>
<proteinExistence type="predicted"/>
<accession>A0A1I2LYI0</accession>
<dbReference type="Proteomes" id="UP000198724">
    <property type="component" value="Unassembled WGS sequence"/>
</dbReference>
<name>A0A1I2LYI0_9BACT</name>
<dbReference type="EMBL" id="FOOT01000001">
    <property type="protein sequence ID" value="SFF82387.1"/>
    <property type="molecule type" value="Genomic_DNA"/>
</dbReference>
<dbReference type="STRING" id="1436961.SAMN05421739_10121"/>
<keyword evidence="2" id="KW-1185">Reference proteome</keyword>
<protein>
    <submittedName>
        <fullName evidence="1">Uncharacterized protein</fullName>
    </submittedName>
</protein>
<sequence length="41" mass="4719">MPIQSACTNKFGCKASKVYRISLYFLLLPKSIELCKKHMLN</sequence>
<evidence type="ECO:0000313" key="2">
    <source>
        <dbReference type="Proteomes" id="UP000198724"/>
    </source>
</evidence>
<organism evidence="1 2">
    <name type="scientific">Pontibacter chinhatensis</name>
    <dbReference type="NCBI Taxonomy" id="1436961"/>
    <lineage>
        <taxon>Bacteria</taxon>
        <taxon>Pseudomonadati</taxon>
        <taxon>Bacteroidota</taxon>
        <taxon>Cytophagia</taxon>
        <taxon>Cytophagales</taxon>
        <taxon>Hymenobacteraceae</taxon>
        <taxon>Pontibacter</taxon>
    </lineage>
</organism>
<gene>
    <name evidence="1" type="ORF">SAMN05421739_10121</name>
</gene>
<dbReference type="AlphaFoldDB" id="A0A1I2LYI0"/>